<feature type="region of interest" description="Disordered" evidence="3">
    <location>
        <begin position="1"/>
        <end position="44"/>
    </location>
</feature>
<protein>
    <recommendedName>
        <fullName evidence="6">Protein phosphatase 1 regulatory subunit 12C</fullName>
    </recommendedName>
</protein>
<organism evidence="4 5">
    <name type="scientific">Saguinus oedipus</name>
    <name type="common">Cotton-top tamarin</name>
    <name type="synonym">Oedipomidas oedipus</name>
    <dbReference type="NCBI Taxonomy" id="9490"/>
    <lineage>
        <taxon>Eukaryota</taxon>
        <taxon>Metazoa</taxon>
        <taxon>Chordata</taxon>
        <taxon>Craniata</taxon>
        <taxon>Vertebrata</taxon>
        <taxon>Euteleostomi</taxon>
        <taxon>Mammalia</taxon>
        <taxon>Eutheria</taxon>
        <taxon>Euarchontoglires</taxon>
        <taxon>Primates</taxon>
        <taxon>Haplorrhini</taxon>
        <taxon>Platyrrhini</taxon>
        <taxon>Cebidae</taxon>
        <taxon>Callitrichinae</taxon>
        <taxon>Saguinus</taxon>
    </lineage>
</organism>
<evidence type="ECO:0000256" key="2">
    <source>
        <dbReference type="ARBA" id="ARBA00023043"/>
    </source>
</evidence>
<evidence type="ECO:0000313" key="4">
    <source>
        <dbReference type="EMBL" id="KAK2089157.1"/>
    </source>
</evidence>
<evidence type="ECO:0000256" key="3">
    <source>
        <dbReference type="SAM" id="MobiDB-lite"/>
    </source>
</evidence>
<comment type="caution">
    <text evidence="4">The sequence shown here is derived from an EMBL/GenBank/DDBJ whole genome shotgun (WGS) entry which is preliminary data.</text>
</comment>
<dbReference type="InterPro" id="IPR051226">
    <property type="entry name" value="PP1_Regulatory_Subunit"/>
</dbReference>
<keyword evidence="5" id="KW-1185">Reference proteome</keyword>
<keyword evidence="1" id="KW-0677">Repeat</keyword>
<name>A0ABQ9TWI6_SAGOE</name>
<keyword evidence="2" id="KW-0040">ANK repeat</keyword>
<evidence type="ECO:0000313" key="5">
    <source>
        <dbReference type="Proteomes" id="UP001266305"/>
    </source>
</evidence>
<accession>A0ABQ9TWI6</accession>
<reference evidence="4 5" key="1">
    <citation type="submission" date="2023-05" db="EMBL/GenBank/DDBJ databases">
        <title>B98-5 Cell Line De Novo Hybrid Assembly: An Optical Mapping Approach.</title>
        <authorList>
            <person name="Kananen K."/>
            <person name="Auerbach J.A."/>
            <person name="Kautto E."/>
            <person name="Blachly J.S."/>
        </authorList>
    </citation>
    <scope>NUCLEOTIDE SEQUENCE [LARGE SCALE GENOMIC DNA]</scope>
    <source>
        <strain evidence="4">B95-8</strain>
        <tissue evidence="4">Cell line</tissue>
    </source>
</reference>
<feature type="compositionally biased region" description="Low complexity" evidence="3">
    <location>
        <begin position="1"/>
        <end position="17"/>
    </location>
</feature>
<dbReference type="Proteomes" id="UP001266305">
    <property type="component" value="Unassembled WGS sequence"/>
</dbReference>
<sequence>MSGEDGPAAGPGAAAAAARERRREQLRQWGARAGAEPGPGERRARTVRFERAAEFLAACAGGDLDEARLMLRAADPGPGAELDPAAPPPARAVLDSTNADGISALHQAHRPSRVPSRRCQSRSAPTFLALGFAALC</sequence>
<gene>
    <name evidence="4" type="ORF">P7K49_035064</name>
</gene>
<dbReference type="PANTHER" id="PTHR24179:SF27">
    <property type="entry name" value="PROTEIN PHOSPHATASE 1 REGULATORY SUBUNIT 12C"/>
    <property type="match status" value="1"/>
</dbReference>
<evidence type="ECO:0008006" key="6">
    <source>
        <dbReference type="Google" id="ProtNLM"/>
    </source>
</evidence>
<dbReference type="InterPro" id="IPR036770">
    <property type="entry name" value="Ankyrin_rpt-contain_sf"/>
</dbReference>
<proteinExistence type="predicted"/>
<evidence type="ECO:0000256" key="1">
    <source>
        <dbReference type="ARBA" id="ARBA00022737"/>
    </source>
</evidence>
<dbReference type="EMBL" id="JASSZA010000019">
    <property type="protein sequence ID" value="KAK2089157.1"/>
    <property type="molecule type" value="Genomic_DNA"/>
</dbReference>
<dbReference type="PANTHER" id="PTHR24179">
    <property type="entry name" value="PROTEIN PHOSPHATASE 1 REGULATORY SUBUNIT 12"/>
    <property type="match status" value="1"/>
</dbReference>
<dbReference type="Gene3D" id="1.25.40.20">
    <property type="entry name" value="Ankyrin repeat-containing domain"/>
    <property type="match status" value="1"/>
</dbReference>